<keyword evidence="2" id="KW-1185">Reference proteome</keyword>
<dbReference type="Gene3D" id="3.30.460.10">
    <property type="entry name" value="Beta Polymerase, domain 2"/>
    <property type="match status" value="1"/>
</dbReference>
<accession>A0A368XUP6</accession>
<dbReference type="Proteomes" id="UP000252884">
    <property type="component" value="Unassembled WGS sequence"/>
</dbReference>
<sequence length="118" mass="12253">MNDTSPTGFRPDTQAPGPGVALSVAIARPPEAIAAQIAGVQAVLQRQLGGHLRAIHLYGSAIDGGLKPCSDIDRMVAVAAPLPPDVRHALLHARVAATILFCKHAVLRPLAPEPRPPA</sequence>
<comment type="caution">
    <text evidence="1">The sequence shown here is derived from an EMBL/GenBank/DDBJ whole genome shotgun (WGS) entry which is preliminary data.</text>
</comment>
<dbReference type="InterPro" id="IPR043519">
    <property type="entry name" value="NT_sf"/>
</dbReference>
<evidence type="ECO:0008006" key="3">
    <source>
        <dbReference type="Google" id="ProtNLM"/>
    </source>
</evidence>
<dbReference type="SUPFAM" id="SSF81301">
    <property type="entry name" value="Nucleotidyltransferase"/>
    <property type="match status" value="1"/>
</dbReference>
<dbReference type="OrthoDB" id="7058480at2"/>
<gene>
    <name evidence="1" type="ORF">DES41_104503</name>
</gene>
<reference evidence="1 2" key="1">
    <citation type="submission" date="2018-07" db="EMBL/GenBank/DDBJ databases">
        <title>Genomic Encyclopedia of Type Strains, Phase IV (KMG-IV): sequencing the most valuable type-strain genomes for metagenomic binning, comparative biology and taxonomic classification.</title>
        <authorList>
            <person name="Goeker M."/>
        </authorList>
    </citation>
    <scope>NUCLEOTIDE SEQUENCE [LARGE SCALE GENOMIC DNA]</scope>
    <source>
        <strain evidence="1 2">DSM 21634</strain>
    </source>
</reference>
<dbReference type="CDD" id="cd05403">
    <property type="entry name" value="NT_KNTase_like"/>
    <property type="match status" value="1"/>
</dbReference>
<protein>
    <recommendedName>
        <fullName evidence="3">Nucleotidyltransferase-like protein</fullName>
    </recommendedName>
</protein>
<proteinExistence type="predicted"/>
<dbReference type="AlphaFoldDB" id="A0A368XUP6"/>
<dbReference type="RefSeq" id="WP_114468875.1">
    <property type="nucleotide sequence ID" value="NZ_QPJK01000004.1"/>
</dbReference>
<evidence type="ECO:0000313" key="1">
    <source>
        <dbReference type="EMBL" id="RCW71683.1"/>
    </source>
</evidence>
<name>A0A368XUP6_9BURK</name>
<organism evidence="1 2">
    <name type="scientific">Pseudorhodoferax soli</name>
    <dbReference type="NCBI Taxonomy" id="545864"/>
    <lineage>
        <taxon>Bacteria</taxon>
        <taxon>Pseudomonadati</taxon>
        <taxon>Pseudomonadota</taxon>
        <taxon>Betaproteobacteria</taxon>
        <taxon>Burkholderiales</taxon>
        <taxon>Comamonadaceae</taxon>
    </lineage>
</organism>
<dbReference type="EMBL" id="QPJK01000004">
    <property type="protein sequence ID" value="RCW71683.1"/>
    <property type="molecule type" value="Genomic_DNA"/>
</dbReference>
<evidence type="ECO:0000313" key="2">
    <source>
        <dbReference type="Proteomes" id="UP000252884"/>
    </source>
</evidence>